<comment type="caution">
    <text evidence="3">The sequence shown here is derived from an EMBL/GenBank/DDBJ whole genome shotgun (WGS) entry which is preliminary data.</text>
</comment>
<evidence type="ECO:0000259" key="2">
    <source>
        <dbReference type="Pfam" id="PF00578"/>
    </source>
</evidence>
<feature type="domain" description="Alkyl hydroperoxide reductase subunit C/ Thiol specific antioxidant" evidence="2">
    <location>
        <begin position="28"/>
        <end position="66"/>
    </location>
</feature>
<feature type="chain" id="PRO_5046221207" description="Alkyl hydroperoxide reductase subunit C/ Thiol specific antioxidant domain-containing protein" evidence="1">
    <location>
        <begin position="19"/>
        <end position="66"/>
    </location>
</feature>
<dbReference type="SUPFAM" id="SSF52833">
    <property type="entry name" value="Thioredoxin-like"/>
    <property type="match status" value="1"/>
</dbReference>
<accession>A0ABQ0MLH9</accession>
<gene>
    <name evidence="3" type="ORF">GPEL0_01f2679</name>
</gene>
<reference evidence="4" key="1">
    <citation type="submission" date="2017-05" db="EMBL/GenBank/DDBJ databases">
        <title>Draft genome sequence of Geobacter pelophilus, a iron(III)-reducing bacteria.</title>
        <authorList>
            <person name="Aoyagi T."/>
            <person name="Koike H."/>
            <person name="Morita T."/>
            <person name="Sato Y."/>
            <person name="Habe H."/>
            <person name="Hori T."/>
        </authorList>
    </citation>
    <scope>NUCLEOTIDE SEQUENCE [LARGE SCALE GENOMIC DNA]</scope>
    <source>
        <strain evidence="4">Drf2</strain>
    </source>
</reference>
<dbReference type="Proteomes" id="UP000194153">
    <property type="component" value="Unassembled WGS sequence"/>
</dbReference>
<keyword evidence="4" id="KW-1185">Reference proteome</keyword>
<feature type="signal peptide" evidence="1">
    <location>
        <begin position="1"/>
        <end position="18"/>
    </location>
</feature>
<dbReference type="InterPro" id="IPR000866">
    <property type="entry name" value="AhpC/TSA"/>
</dbReference>
<sequence length="66" mass="6824">MRKSILGTLATSAMVALGSIGTKTPAAGDPAPPFEAPSTAGQIRLTDFQGKKHVVLAFYFADFTPG</sequence>
<protein>
    <recommendedName>
        <fullName evidence="2">Alkyl hydroperoxide reductase subunit C/ Thiol specific antioxidant domain-containing protein</fullName>
    </recommendedName>
</protein>
<dbReference type="EMBL" id="BDQG01000001">
    <property type="protein sequence ID" value="GAW67051.1"/>
    <property type="molecule type" value="Genomic_DNA"/>
</dbReference>
<evidence type="ECO:0000313" key="3">
    <source>
        <dbReference type="EMBL" id="GAW67051.1"/>
    </source>
</evidence>
<dbReference type="InterPro" id="IPR036249">
    <property type="entry name" value="Thioredoxin-like_sf"/>
</dbReference>
<evidence type="ECO:0000313" key="4">
    <source>
        <dbReference type="Proteomes" id="UP000194153"/>
    </source>
</evidence>
<name>A0ABQ0MLH9_9BACT</name>
<evidence type="ECO:0000256" key="1">
    <source>
        <dbReference type="SAM" id="SignalP"/>
    </source>
</evidence>
<proteinExistence type="predicted"/>
<dbReference type="Gene3D" id="3.40.30.10">
    <property type="entry name" value="Glutaredoxin"/>
    <property type="match status" value="1"/>
</dbReference>
<dbReference type="Pfam" id="PF00578">
    <property type="entry name" value="AhpC-TSA"/>
    <property type="match status" value="1"/>
</dbReference>
<keyword evidence="1" id="KW-0732">Signal</keyword>
<organism evidence="3 4">
    <name type="scientific">Geoanaerobacter pelophilus</name>
    <dbReference type="NCBI Taxonomy" id="60036"/>
    <lineage>
        <taxon>Bacteria</taxon>
        <taxon>Pseudomonadati</taxon>
        <taxon>Thermodesulfobacteriota</taxon>
        <taxon>Desulfuromonadia</taxon>
        <taxon>Geobacterales</taxon>
        <taxon>Geobacteraceae</taxon>
        <taxon>Geoanaerobacter</taxon>
    </lineage>
</organism>